<dbReference type="AlphaFoldDB" id="A0AAV9RX84"/>
<gene>
    <name evidence="2" type="ORF">CRENBAI_017154</name>
</gene>
<organism evidence="2 3">
    <name type="scientific">Crenichthys baileyi</name>
    <name type="common">White River springfish</name>
    <dbReference type="NCBI Taxonomy" id="28760"/>
    <lineage>
        <taxon>Eukaryota</taxon>
        <taxon>Metazoa</taxon>
        <taxon>Chordata</taxon>
        <taxon>Craniata</taxon>
        <taxon>Vertebrata</taxon>
        <taxon>Euteleostomi</taxon>
        <taxon>Actinopterygii</taxon>
        <taxon>Neopterygii</taxon>
        <taxon>Teleostei</taxon>
        <taxon>Neoteleostei</taxon>
        <taxon>Acanthomorphata</taxon>
        <taxon>Ovalentaria</taxon>
        <taxon>Atherinomorphae</taxon>
        <taxon>Cyprinodontiformes</taxon>
        <taxon>Goodeidae</taxon>
        <taxon>Crenichthys</taxon>
    </lineage>
</organism>
<reference evidence="2 3" key="1">
    <citation type="submission" date="2021-06" db="EMBL/GenBank/DDBJ databases">
        <authorList>
            <person name="Palmer J.M."/>
        </authorList>
    </citation>
    <scope>NUCLEOTIDE SEQUENCE [LARGE SCALE GENOMIC DNA]</scope>
    <source>
        <strain evidence="2 3">MEX-2019</strain>
        <tissue evidence="2">Muscle</tissue>
    </source>
</reference>
<proteinExistence type="predicted"/>
<sequence length="101" mass="12190">MDSNFFFPFSSASDQSSFYMERKRRKGEMLKSLFQRNYSDFISAFKLVGVKEGKRGLHAKQRQWEEKKRIPKENKEEKRDREKRSRGELLGTGWKLWTYSI</sequence>
<evidence type="ECO:0000256" key="1">
    <source>
        <dbReference type="SAM" id="MobiDB-lite"/>
    </source>
</evidence>
<evidence type="ECO:0000313" key="2">
    <source>
        <dbReference type="EMBL" id="KAK5613729.1"/>
    </source>
</evidence>
<feature type="compositionally biased region" description="Basic and acidic residues" evidence="1">
    <location>
        <begin position="62"/>
        <end position="86"/>
    </location>
</feature>
<comment type="caution">
    <text evidence="2">The sequence shown here is derived from an EMBL/GenBank/DDBJ whole genome shotgun (WGS) entry which is preliminary data.</text>
</comment>
<accession>A0AAV9RX84</accession>
<evidence type="ECO:0000313" key="3">
    <source>
        <dbReference type="Proteomes" id="UP001311232"/>
    </source>
</evidence>
<keyword evidence="3" id="KW-1185">Reference proteome</keyword>
<feature type="region of interest" description="Disordered" evidence="1">
    <location>
        <begin position="56"/>
        <end position="86"/>
    </location>
</feature>
<dbReference type="EMBL" id="JAHHUM010001192">
    <property type="protein sequence ID" value="KAK5613729.1"/>
    <property type="molecule type" value="Genomic_DNA"/>
</dbReference>
<name>A0AAV9RX84_9TELE</name>
<dbReference type="Proteomes" id="UP001311232">
    <property type="component" value="Unassembled WGS sequence"/>
</dbReference>
<protein>
    <submittedName>
        <fullName evidence="2">Uncharacterized protein</fullName>
    </submittedName>
</protein>